<organism evidence="8 11">
    <name type="scientific">Hydrogenophaga crassostreae</name>
    <dbReference type="NCBI Taxonomy" id="1763535"/>
    <lineage>
        <taxon>Bacteria</taxon>
        <taxon>Pseudomonadati</taxon>
        <taxon>Pseudomonadota</taxon>
        <taxon>Betaproteobacteria</taxon>
        <taxon>Burkholderiales</taxon>
        <taxon>Comamonadaceae</taxon>
        <taxon>Hydrogenophaga</taxon>
    </lineage>
</organism>
<feature type="transmembrane region" description="Helical" evidence="7">
    <location>
        <begin position="261"/>
        <end position="278"/>
    </location>
</feature>
<feature type="transmembrane region" description="Helical" evidence="7">
    <location>
        <begin position="290"/>
        <end position="312"/>
    </location>
</feature>
<dbReference type="EMBL" id="CP017476">
    <property type="protein sequence ID" value="AOW15780.1"/>
    <property type="molecule type" value="Genomic_DNA"/>
</dbReference>
<feature type="transmembrane region" description="Helical" evidence="7">
    <location>
        <begin position="106"/>
        <end position="128"/>
    </location>
</feature>
<keyword evidence="6 7" id="KW-0472">Membrane</keyword>
<dbReference type="Proteomes" id="UP000185680">
    <property type="component" value="Chromosome"/>
</dbReference>
<evidence type="ECO:0000256" key="3">
    <source>
        <dbReference type="ARBA" id="ARBA00022475"/>
    </source>
</evidence>
<evidence type="ECO:0000256" key="5">
    <source>
        <dbReference type="ARBA" id="ARBA00022989"/>
    </source>
</evidence>
<keyword evidence="4 7" id="KW-0812">Transmembrane</keyword>
<dbReference type="AlphaFoldDB" id="A0A163CN67"/>
<evidence type="ECO:0000256" key="2">
    <source>
        <dbReference type="ARBA" id="ARBA00006386"/>
    </source>
</evidence>
<dbReference type="PANTHER" id="PTHR42775:SF1">
    <property type="entry name" value="PERMEASE RV2963-RELATED"/>
    <property type="match status" value="1"/>
</dbReference>
<feature type="transmembrane region" description="Helical" evidence="7">
    <location>
        <begin position="17"/>
        <end position="47"/>
    </location>
</feature>
<keyword evidence="10" id="KW-1185">Reference proteome</keyword>
<dbReference type="PANTHER" id="PTHR42775">
    <property type="entry name" value="PERMEASE RV2963-RELATED"/>
    <property type="match status" value="1"/>
</dbReference>
<evidence type="ECO:0000313" key="10">
    <source>
        <dbReference type="Proteomes" id="UP000185657"/>
    </source>
</evidence>
<feature type="transmembrane region" description="Helical" evidence="7">
    <location>
        <begin position="324"/>
        <end position="345"/>
    </location>
</feature>
<keyword evidence="3" id="KW-1003">Cell membrane</keyword>
<evidence type="ECO:0000313" key="9">
    <source>
        <dbReference type="EMBL" id="OAD43782.1"/>
    </source>
</evidence>
<reference evidence="8 11" key="2">
    <citation type="submission" date="2016-10" db="EMBL/GenBank/DDBJ databases">
        <title>Hydorgenophaga sp. LPB0072 isolated from gastropod.</title>
        <authorList>
            <person name="Kim E."/>
            <person name="Yi H."/>
        </authorList>
    </citation>
    <scope>NUCLEOTIDE SEQUENCE [LARGE SCALE GENOMIC DNA]</scope>
    <source>
        <strain evidence="8 11">LPB0072</strain>
    </source>
</reference>
<keyword evidence="5 7" id="KW-1133">Transmembrane helix</keyword>
<sequence length="349" mass="37263">MTTLTTSLWSWPKRQPVVFLVTAVAIWLGLYQLLIPFSEAAVAMLAVERQSHLGSAFQFFFYDTPKVLLLLTGVVFVMGMVNTYFTPERTRALLAGRTHGVANGMASALGVVTPFCSCSSVPLFIGFVQAGVPLGVTFSFLITAPMVDTVALTILFSLFGWKVALLYLGFGMALGIVAGLIMGAMKLEGHLEDWVREMPQVSSDMEAQQLSLTDRVAAGMASVREIVGKVWPYVLGGIAVGAGIHGFVPSEFLASFMGKDAAWWSVPLAVVMGVPMYANTAGILPVIEALTAKGAAMGTALAFMMSVVALSLPEMIILRKVLKLRLIAIFVGIVSLGILSVGFLFNAVL</sequence>
<evidence type="ECO:0000313" key="11">
    <source>
        <dbReference type="Proteomes" id="UP000185680"/>
    </source>
</evidence>
<feature type="transmembrane region" description="Helical" evidence="7">
    <location>
        <begin position="165"/>
        <end position="185"/>
    </location>
</feature>
<evidence type="ECO:0000256" key="1">
    <source>
        <dbReference type="ARBA" id="ARBA00004651"/>
    </source>
</evidence>
<evidence type="ECO:0008006" key="12">
    <source>
        <dbReference type="Google" id="ProtNLM"/>
    </source>
</evidence>
<protein>
    <recommendedName>
        <fullName evidence="12">Permease</fullName>
    </recommendedName>
</protein>
<evidence type="ECO:0000256" key="6">
    <source>
        <dbReference type="ARBA" id="ARBA00023136"/>
    </source>
</evidence>
<accession>A0A163CN67</accession>
<dbReference type="InterPro" id="IPR005524">
    <property type="entry name" value="DUF318"/>
</dbReference>
<dbReference type="Pfam" id="PF03773">
    <property type="entry name" value="ArsP_1"/>
    <property type="match status" value="1"/>
</dbReference>
<comment type="subcellular location">
    <subcellularLocation>
        <location evidence="1">Cell membrane</location>
        <topology evidence="1">Multi-pass membrane protein</topology>
    </subcellularLocation>
</comment>
<dbReference type="RefSeq" id="WP_066086300.1">
    <property type="nucleotide sequence ID" value="NZ_CP017476.1"/>
</dbReference>
<evidence type="ECO:0000313" key="8">
    <source>
        <dbReference type="EMBL" id="AOW15780.1"/>
    </source>
</evidence>
<evidence type="ECO:0000256" key="4">
    <source>
        <dbReference type="ARBA" id="ARBA00022692"/>
    </source>
</evidence>
<proteinExistence type="inferred from homology"/>
<dbReference type="STRING" id="1763535.LPB072_17985"/>
<dbReference type="GO" id="GO:0005886">
    <property type="term" value="C:plasma membrane"/>
    <property type="evidence" value="ECO:0007669"/>
    <property type="project" value="UniProtKB-SubCell"/>
</dbReference>
<dbReference type="OrthoDB" id="9777774at2"/>
<feature type="transmembrane region" description="Helical" evidence="7">
    <location>
        <begin position="230"/>
        <end position="249"/>
    </location>
</feature>
<gene>
    <name evidence="8" type="ORF">LPB072_17985</name>
    <name evidence="9" type="ORF">LPB72_03050</name>
</gene>
<dbReference type="KEGG" id="hyl:LPB072_17985"/>
<evidence type="ECO:0000256" key="7">
    <source>
        <dbReference type="SAM" id="Phobius"/>
    </source>
</evidence>
<comment type="similarity">
    <text evidence="2">Belongs to the UPF0718 family.</text>
</comment>
<dbReference type="InterPro" id="IPR053166">
    <property type="entry name" value="UPF0718_permease"/>
</dbReference>
<name>A0A163CN67_9BURK</name>
<dbReference type="EMBL" id="LVWD01000003">
    <property type="protein sequence ID" value="OAD43782.1"/>
    <property type="molecule type" value="Genomic_DNA"/>
</dbReference>
<dbReference type="Proteomes" id="UP000185657">
    <property type="component" value="Unassembled WGS sequence"/>
</dbReference>
<feature type="transmembrane region" description="Helical" evidence="7">
    <location>
        <begin position="67"/>
        <end position="85"/>
    </location>
</feature>
<feature type="transmembrane region" description="Helical" evidence="7">
    <location>
        <begin position="134"/>
        <end position="158"/>
    </location>
</feature>
<reference evidence="9 10" key="1">
    <citation type="submission" date="2016-02" db="EMBL/GenBank/DDBJ databases">
        <title>Draft genome sequence of Hydrogenophaga sp. LPB0072.</title>
        <authorList>
            <person name="Shin S.-K."/>
            <person name="Yi H."/>
        </authorList>
    </citation>
    <scope>NUCLEOTIDE SEQUENCE [LARGE SCALE GENOMIC DNA]</scope>
    <source>
        <strain evidence="9 10">LPB0072</strain>
    </source>
</reference>